<evidence type="ECO:0000313" key="14">
    <source>
        <dbReference type="Proteomes" id="UP000094236"/>
    </source>
</evidence>
<dbReference type="SUPFAM" id="SSF57716">
    <property type="entry name" value="Glucocorticoid receptor-like (DNA-binding domain)"/>
    <property type="match status" value="3"/>
</dbReference>
<evidence type="ECO:0000256" key="9">
    <source>
        <dbReference type="SAM" id="MobiDB-lite"/>
    </source>
</evidence>
<evidence type="ECO:0000256" key="7">
    <source>
        <dbReference type="PROSITE-ProRule" id="PRU00042"/>
    </source>
</evidence>
<evidence type="ECO:0000256" key="2">
    <source>
        <dbReference type="ARBA" id="ARBA00022723"/>
    </source>
</evidence>
<feature type="compositionally biased region" description="Polar residues" evidence="9">
    <location>
        <begin position="62"/>
        <end position="74"/>
    </location>
</feature>
<dbReference type="GO" id="GO:0007165">
    <property type="term" value="P:signal transduction"/>
    <property type="evidence" value="ECO:0007669"/>
    <property type="project" value="InterPro"/>
</dbReference>
<keyword evidence="14" id="KW-1185">Reference proteome</keyword>
<evidence type="ECO:0008006" key="15">
    <source>
        <dbReference type="Google" id="ProtNLM"/>
    </source>
</evidence>
<dbReference type="PANTHER" id="PTHR24215:SF10">
    <property type="entry name" value="RHO-GTPASE-ACTIVATING PROTEIN LRG1"/>
    <property type="match status" value="1"/>
</dbReference>
<organism evidence="13 14">
    <name type="scientific">Pachysolen tannophilus NRRL Y-2460</name>
    <dbReference type="NCBI Taxonomy" id="669874"/>
    <lineage>
        <taxon>Eukaryota</taxon>
        <taxon>Fungi</taxon>
        <taxon>Dikarya</taxon>
        <taxon>Ascomycota</taxon>
        <taxon>Saccharomycotina</taxon>
        <taxon>Pichiomycetes</taxon>
        <taxon>Pachysolenaceae</taxon>
        <taxon>Pachysolen</taxon>
    </lineage>
</organism>
<feature type="compositionally biased region" description="Polar residues" evidence="9">
    <location>
        <begin position="1278"/>
        <end position="1302"/>
    </location>
</feature>
<keyword evidence="5 8" id="KW-0440">LIM domain</keyword>
<dbReference type="PROSITE" id="PS00478">
    <property type="entry name" value="LIM_DOMAIN_1"/>
    <property type="match status" value="2"/>
</dbReference>
<evidence type="ECO:0000256" key="5">
    <source>
        <dbReference type="ARBA" id="ARBA00023038"/>
    </source>
</evidence>
<feature type="domain" description="C2H2-type" evidence="11">
    <location>
        <begin position="324"/>
        <end position="349"/>
    </location>
</feature>
<evidence type="ECO:0000256" key="1">
    <source>
        <dbReference type="ARBA" id="ARBA00004123"/>
    </source>
</evidence>
<dbReference type="EMBL" id="KV454017">
    <property type="protein sequence ID" value="ODV93762.1"/>
    <property type="molecule type" value="Genomic_DNA"/>
</dbReference>
<evidence type="ECO:0000256" key="6">
    <source>
        <dbReference type="ARBA" id="ARBA00023242"/>
    </source>
</evidence>
<gene>
    <name evidence="13" type="ORF">PACTADRAFT_51518</name>
</gene>
<keyword evidence="6" id="KW-0539">Nucleus</keyword>
<dbReference type="PROSITE" id="PS50023">
    <property type="entry name" value="LIM_DOMAIN_2"/>
    <property type="match status" value="3"/>
</dbReference>
<feature type="compositionally biased region" description="Low complexity" evidence="9">
    <location>
        <begin position="166"/>
        <end position="181"/>
    </location>
</feature>
<dbReference type="CDD" id="cd09391">
    <property type="entry name" value="LIM1_Lrg1p_like"/>
    <property type="match status" value="1"/>
</dbReference>
<dbReference type="CDD" id="cd09392">
    <property type="entry name" value="LIM2_Lrg1p_like"/>
    <property type="match status" value="1"/>
</dbReference>
<feature type="region of interest" description="Disordered" evidence="9">
    <location>
        <begin position="964"/>
        <end position="985"/>
    </location>
</feature>
<dbReference type="PANTHER" id="PTHR24215">
    <property type="entry name" value="RHO-GTPASE-ACTIVATING PROTEIN LRG1"/>
    <property type="match status" value="1"/>
</dbReference>
<feature type="compositionally biased region" description="Polar residues" evidence="9">
    <location>
        <begin position="94"/>
        <end position="111"/>
    </location>
</feature>
<dbReference type="InterPro" id="IPR001781">
    <property type="entry name" value="Znf_LIM"/>
</dbReference>
<sequence length="1310" mass="148132">MSHRAPARAYPNQISPSRNDGVFEAHSTPNINQQASPQRSFRNLSNNSPLKTNDYSPRANVTGHQRQRSNLSMEQKTDWRALIAPMPDLPGSYPSLTPRMNNRDFNNTSARPSPRINNQDQQNKDKLQMTPVKNQQFIKSSPSTVNNENINQHQNQHQHSGYQGQTTTTLTTSATSSTSPSYNKNLQTTVRIPLPPPVYKQNATNSRNEIINNNINNNNNNNLSKKPIKYCKSCGQQLSGQFVRALGDVYHVSCFRCYECGKECASKFFSSEIKDPITGVEGTKIALCEYDYFKKLDLICYKCNNALRGPYVTALNRKYHLEHFTCSVCDKVFETDESFYEHEEGIYCHFHFSKLYASHCEGCHSSILKQFVEVYRGGREQQWHPECYMVHKFWNISITANCIGLSSAEVSKLMLPNGTFKNLAEIDLEPSILFEIERKMEKSIVTVWLTLSGFEESTAACISNMLQYATTGNPLKGLLATGKLILKVECLFNGIDALHSLGIEKLQDKDSKIQNLKKEPRSLSAKIMTYLALLRKSTQAGINADNKFSQDLLSLVTGLAHYLKLMIRYGLHHALLYNKSVHTTIASERFFGKVSVHESVADDIFEHLEVPANSTDACSFCDNSIEQECVQFKDRRWHLDCFFCSNCQKQLSNSTIQEASYIYDDDKILCSQCSTDDLKGERGFKNITKLSQLIYLLKIALVRSKVIMQKQLQIETPDQLSYEISDHKNINETQDSADQGYKQTLSDIRRMRSKRQDQKLSGSVKQKARRSRIIEAPEGDSVQSEFILDESTNGGLNKTSSPRLGKGGNANSPEGSKLRVEDEPFNPKNSIVNLDRTSDLLKNEKSLTLDDIPRIVAAEQAREQRPNAFRHHNSARSNYPKPKSIKLRNSVGNIDKSNSNGKSLHKEKKVYYSELNATEHFILRHIAVLSLNEILKNKFNRDELLLLIPIKKPSNFWTKIFGSKNHDHSSSSISRKGSSSSTNSSGSRVFGVALEELASKYAVDSDLGVGPAKLRIPIMVDECISALHQMDMSVEGVFRKNGNIKGLRVLTEAVDANPSKMPDFTNETPIQLAALLKKFLRELPDPLLTFKLYEIWILSQKYTQDAKTKNEILKLAYCMLPKPNRDLVEVLLYFFRWVASFSHIDEETGSKMDIHNLATVITPNILYLKHSNSNGGTNSSNGTNGSGSFNSPNVDYAVPNGENHFLAIEVVDHLLEKHDEFCVVPPHLYKFYLDCGFKQLPNVDELTTKEILTKCELFLKNHPDYFNCALKNEEFKETNSSNEDLNNGSDKIQRVNPQNNEELTGETIIE</sequence>
<feature type="compositionally biased region" description="Low complexity" evidence="9">
    <location>
        <begin position="146"/>
        <end position="159"/>
    </location>
</feature>
<feature type="compositionally biased region" description="Low complexity" evidence="9">
    <location>
        <begin position="970"/>
        <end position="985"/>
    </location>
</feature>
<dbReference type="InterPro" id="IPR000198">
    <property type="entry name" value="RhoGAP_dom"/>
</dbReference>
<evidence type="ECO:0000259" key="10">
    <source>
        <dbReference type="PROSITE" id="PS50023"/>
    </source>
</evidence>
<feature type="domain" description="LIM zinc-binding" evidence="10">
    <location>
        <begin position="616"/>
        <end position="680"/>
    </location>
</feature>
<feature type="region of interest" description="Disordered" evidence="9">
    <location>
        <begin position="86"/>
        <end position="125"/>
    </location>
</feature>
<dbReference type="SMART" id="SM00324">
    <property type="entry name" value="RhoGAP"/>
    <property type="match status" value="1"/>
</dbReference>
<evidence type="ECO:0000256" key="4">
    <source>
        <dbReference type="ARBA" id="ARBA00022833"/>
    </source>
</evidence>
<reference evidence="14" key="1">
    <citation type="submission" date="2016-05" db="EMBL/GenBank/DDBJ databases">
        <title>Comparative genomics of biotechnologically important yeasts.</title>
        <authorList>
            <consortium name="DOE Joint Genome Institute"/>
            <person name="Riley R."/>
            <person name="Haridas S."/>
            <person name="Wolfe K.H."/>
            <person name="Lopes M.R."/>
            <person name="Hittinger C.T."/>
            <person name="Goker M."/>
            <person name="Salamov A."/>
            <person name="Wisecaver J."/>
            <person name="Long T.M."/>
            <person name="Aerts A.L."/>
            <person name="Barry K."/>
            <person name="Choi C."/>
            <person name="Clum A."/>
            <person name="Coughlan A.Y."/>
            <person name="Deshpande S."/>
            <person name="Douglass A.P."/>
            <person name="Hanson S.J."/>
            <person name="Klenk H.-P."/>
            <person name="Labutti K."/>
            <person name="Lapidus A."/>
            <person name="Lindquist E."/>
            <person name="Lipzen A."/>
            <person name="Meier-Kolthoff J.P."/>
            <person name="Ohm R.A."/>
            <person name="Otillar R.P."/>
            <person name="Pangilinan J."/>
            <person name="Peng Y."/>
            <person name="Rokas A."/>
            <person name="Rosa C.A."/>
            <person name="Scheuner C."/>
            <person name="Sibirny A.A."/>
            <person name="Slot J.C."/>
            <person name="Stielow J.B."/>
            <person name="Sun H."/>
            <person name="Kurtzman C.P."/>
            <person name="Blackwell M."/>
            <person name="Grigoriev I.V."/>
            <person name="Jeffries T.W."/>
        </authorList>
    </citation>
    <scope>NUCLEOTIDE SEQUENCE [LARGE SCALE GENOMIC DNA]</scope>
    <source>
        <strain evidence="14">NRRL Y-2460</strain>
    </source>
</reference>
<dbReference type="OrthoDB" id="20689at2759"/>
<dbReference type="SMART" id="SM00132">
    <property type="entry name" value="LIM"/>
    <property type="match status" value="3"/>
</dbReference>
<dbReference type="GO" id="GO:0005737">
    <property type="term" value="C:cytoplasm"/>
    <property type="evidence" value="ECO:0007669"/>
    <property type="project" value="TreeGrafter"/>
</dbReference>
<dbReference type="Gene3D" id="1.10.555.10">
    <property type="entry name" value="Rho GTPase activation protein"/>
    <property type="match status" value="1"/>
</dbReference>
<dbReference type="GO" id="GO:0005634">
    <property type="term" value="C:nucleus"/>
    <property type="evidence" value="ECO:0007669"/>
    <property type="project" value="UniProtKB-SubCell"/>
</dbReference>
<dbReference type="InterPro" id="IPR013087">
    <property type="entry name" value="Znf_C2H2_type"/>
</dbReference>
<dbReference type="SUPFAM" id="SSF48350">
    <property type="entry name" value="GTPase activation domain, GAP"/>
    <property type="match status" value="1"/>
</dbReference>
<dbReference type="InterPro" id="IPR008936">
    <property type="entry name" value="Rho_GTPase_activation_prot"/>
</dbReference>
<feature type="compositionally biased region" description="Polar residues" evidence="9">
    <location>
        <begin position="27"/>
        <end position="55"/>
    </location>
</feature>
<feature type="domain" description="Rho-GAP" evidence="12">
    <location>
        <begin position="992"/>
        <end position="1222"/>
    </location>
</feature>
<accession>A0A1E4TPW5</accession>
<protein>
    <recommendedName>
        <fullName evidence="15">RhoGAP-domain-containing protein</fullName>
    </recommendedName>
</protein>
<feature type="domain" description="LIM zinc-binding" evidence="10">
    <location>
        <begin position="229"/>
        <end position="296"/>
    </location>
</feature>
<keyword evidence="4 8" id="KW-0862">Zinc</keyword>
<dbReference type="PROSITE" id="PS50157">
    <property type="entry name" value="ZINC_FINGER_C2H2_2"/>
    <property type="match status" value="1"/>
</dbReference>
<evidence type="ECO:0000259" key="11">
    <source>
        <dbReference type="PROSITE" id="PS50157"/>
    </source>
</evidence>
<evidence type="ECO:0000256" key="3">
    <source>
        <dbReference type="ARBA" id="ARBA00022737"/>
    </source>
</evidence>
<comment type="subcellular location">
    <subcellularLocation>
        <location evidence="1">Nucleus</location>
    </subcellularLocation>
</comment>
<feature type="region of interest" description="Disordered" evidence="9">
    <location>
        <begin position="1277"/>
        <end position="1310"/>
    </location>
</feature>
<evidence type="ECO:0000256" key="8">
    <source>
        <dbReference type="PROSITE-ProRule" id="PRU00125"/>
    </source>
</evidence>
<evidence type="ECO:0000259" key="12">
    <source>
        <dbReference type="PROSITE" id="PS50238"/>
    </source>
</evidence>
<dbReference type="Pfam" id="PF00412">
    <property type="entry name" value="LIM"/>
    <property type="match status" value="3"/>
</dbReference>
<evidence type="ECO:0000313" key="13">
    <source>
        <dbReference type="EMBL" id="ODV93762.1"/>
    </source>
</evidence>
<dbReference type="FunFam" id="2.10.110.10:FF:000009">
    <property type="entry name" value="Paxillin isoform 1"/>
    <property type="match status" value="1"/>
</dbReference>
<feature type="compositionally biased region" description="Polar residues" evidence="9">
    <location>
        <begin position="890"/>
        <end position="902"/>
    </location>
</feature>
<feature type="region of interest" description="Disordered" evidence="9">
    <location>
        <begin position="752"/>
        <end position="830"/>
    </location>
</feature>
<dbReference type="GO" id="GO:0008270">
    <property type="term" value="F:zinc ion binding"/>
    <property type="evidence" value="ECO:0007669"/>
    <property type="project" value="UniProtKB-KW"/>
</dbReference>
<feature type="compositionally biased region" description="Polar residues" evidence="9">
    <location>
        <begin position="790"/>
        <end position="802"/>
    </location>
</feature>
<keyword evidence="3" id="KW-0677">Repeat</keyword>
<dbReference type="GO" id="GO:0030695">
    <property type="term" value="F:GTPase regulator activity"/>
    <property type="evidence" value="ECO:0007669"/>
    <property type="project" value="UniProtKB-ARBA"/>
</dbReference>
<proteinExistence type="predicted"/>
<dbReference type="Gene3D" id="2.10.110.10">
    <property type="entry name" value="Cysteine Rich Protein"/>
    <property type="match status" value="3"/>
</dbReference>
<feature type="region of interest" description="Disordered" evidence="9">
    <location>
        <begin position="142"/>
        <end position="184"/>
    </location>
</feature>
<feature type="region of interest" description="Disordered" evidence="9">
    <location>
        <begin position="1"/>
        <end position="74"/>
    </location>
</feature>
<feature type="region of interest" description="Disordered" evidence="9">
    <location>
        <begin position="863"/>
        <end position="902"/>
    </location>
</feature>
<keyword evidence="7" id="KW-0863">Zinc-finger</keyword>
<keyword evidence="2 8" id="KW-0479">Metal-binding</keyword>
<dbReference type="Proteomes" id="UP000094236">
    <property type="component" value="Unassembled WGS sequence"/>
</dbReference>
<name>A0A1E4TPW5_PACTA</name>
<dbReference type="Pfam" id="PF00620">
    <property type="entry name" value="RhoGAP"/>
    <property type="match status" value="1"/>
</dbReference>
<feature type="domain" description="LIM zinc-binding" evidence="10">
    <location>
        <begin position="298"/>
        <end position="358"/>
    </location>
</feature>
<dbReference type="STRING" id="669874.A0A1E4TPW5"/>
<dbReference type="PROSITE" id="PS50238">
    <property type="entry name" value="RHOGAP"/>
    <property type="match status" value="1"/>
</dbReference>
<dbReference type="GO" id="GO:0030036">
    <property type="term" value="P:actin cytoskeleton organization"/>
    <property type="evidence" value="ECO:0007669"/>
    <property type="project" value="TreeGrafter"/>
</dbReference>